<protein>
    <recommendedName>
        <fullName evidence="7">Energy-coupling factor transporter transmembrane protein EcfT</fullName>
    </recommendedName>
</protein>
<comment type="caution">
    <text evidence="6">The sequence shown here is derived from an EMBL/GenBank/DDBJ whole genome shotgun (WGS) entry which is preliminary data.</text>
</comment>
<comment type="subcellular location">
    <subcellularLocation>
        <location evidence="1">Membrane</location>
        <topology evidence="1">Multi-pass membrane protein</topology>
    </subcellularLocation>
</comment>
<sequence length="180" mass="20771">MGEPGRIFFQWHFIRISSLGIKISCLMMLKAISIYFISSIFFLTTELISFTNAIERLILPLQKIKFPSHEIIMVGVIAFRFVPTLIEELERLMKAQIARGANLDRGNFIIRTIKLSGLLIPLFISAYERAEDLILAMESRCYRGGKGRTGRISKKFKNILWCINHFNFSIKENNNSVCEF</sequence>
<dbReference type="GO" id="GO:0005886">
    <property type="term" value="C:plasma membrane"/>
    <property type="evidence" value="ECO:0007669"/>
    <property type="project" value="UniProtKB-ARBA"/>
</dbReference>
<dbReference type="PANTHER" id="PTHR33514:SF13">
    <property type="entry name" value="PROTEIN ABCI12, CHLOROPLASTIC"/>
    <property type="match status" value="1"/>
</dbReference>
<proteinExistence type="predicted"/>
<evidence type="ECO:0000256" key="3">
    <source>
        <dbReference type="ARBA" id="ARBA00022989"/>
    </source>
</evidence>
<evidence type="ECO:0000313" key="6">
    <source>
        <dbReference type="EMBL" id="GAI13377.1"/>
    </source>
</evidence>
<dbReference type="EMBL" id="BARV01009189">
    <property type="protein sequence ID" value="GAI13377.1"/>
    <property type="molecule type" value="Genomic_DNA"/>
</dbReference>
<dbReference type="PANTHER" id="PTHR33514">
    <property type="entry name" value="PROTEIN ABCI12, CHLOROPLASTIC"/>
    <property type="match status" value="1"/>
</dbReference>
<keyword evidence="2 5" id="KW-0812">Transmembrane</keyword>
<keyword evidence="3 5" id="KW-1133">Transmembrane helix</keyword>
<evidence type="ECO:0008006" key="7">
    <source>
        <dbReference type="Google" id="ProtNLM"/>
    </source>
</evidence>
<dbReference type="AlphaFoldDB" id="X1L200"/>
<keyword evidence="4 5" id="KW-0472">Membrane</keyword>
<reference evidence="6" key="1">
    <citation type="journal article" date="2014" name="Front. Microbiol.">
        <title>High frequency of phylogenetically diverse reductive dehalogenase-homologous genes in deep subseafloor sedimentary metagenomes.</title>
        <authorList>
            <person name="Kawai M."/>
            <person name="Futagami T."/>
            <person name="Toyoda A."/>
            <person name="Takaki Y."/>
            <person name="Nishi S."/>
            <person name="Hori S."/>
            <person name="Arai W."/>
            <person name="Tsubouchi T."/>
            <person name="Morono Y."/>
            <person name="Uchiyama I."/>
            <person name="Ito T."/>
            <person name="Fujiyama A."/>
            <person name="Inagaki F."/>
            <person name="Takami H."/>
        </authorList>
    </citation>
    <scope>NUCLEOTIDE SEQUENCE</scope>
    <source>
        <strain evidence="6">Expedition CK06-06</strain>
    </source>
</reference>
<dbReference type="Pfam" id="PF02361">
    <property type="entry name" value="CbiQ"/>
    <property type="match status" value="1"/>
</dbReference>
<evidence type="ECO:0000256" key="5">
    <source>
        <dbReference type="SAM" id="Phobius"/>
    </source>
</evidence>
<name>X1L200_9ZZZZ</name>
<evidence type="ECO:0000256" key="4">
    <source>
        <dbReference type="ARBA" id="ARBA00023136"/>
    </source>
</evidence>
<evidence type="ECO:0000256" key="2">
    <source>
        <dbReference type="ARBA" id="ARBA00022692"/>
    </source>
</evidence>
<dbReference type="InterPro" id="IPR003339">
    <property type="entry name" value="ABC/ECF_trnsptr_transmembrane"/>
</dbReference>
<evidence type="ECO:0000256" key="1">
    <source>
        <dbReference type="ARBA" id="ARBA00004141"/>
    </source>
</evidence>
<dbReference type="CDD" id="cd16914">
    <property type="entry name" value="EcfT"/>
    <property type="match status" value="1"/>
</dbReference>
<accession>X1L200</accession>
<gene>
    <name evidence="6" type="ORF">S06H3_18211</name>
</gene>
<organism evidence="6">
    <name type="scientific">marine sediment metagenome</name>
    <dbReference type="NCBI Taxonomy" id="412755"/>
    <lineage>
        <taxon>unclassified sequences</taxon>
        <taxon>metagenomes</taxon>
        <taxon>ecological metagenomes</taxon>
    </lineage>
</organism>
<feature type="transmembrane region" description="Helical" evidence="5">
    <location>
        <begin position="32"/>
        <end position="54"/>
    </location>
</feature>